<comment type="cofactor">
    <cofactor evidence="1">
        <name>FMN</name>
        <dbReference type="ChEBI" id="CHEBI:58210"/>
    </cofactor>
</comment>
<dbReference type="Gene3D" id="2.30.110.10">
    <property type="entry name" value="Electron Transport, Fmn-binding Protein, Chain A"/>
    <property type="match status" value="1"/>
</dbReference>
<dbReference type="RefSeq" id="WP_104813227.1">
    <property type="nucleotide sequence ID" value="NZ_MQUB01000001.1"/>
</dbReference>
<evidence type="ECO:0000256" key="2">
    <source>
        <dbReference type="ARBA" id="ARBA00022630"/>
    </source>
</evidence>
<evidence type="ECO:0000256" key="3">
    <source>
        <dbReference type="ARBA" id="ARBA00022643"/>
    </source>
</evidence>
<dbReference type="InterPro" id="IPR024624">
    <property type="entry name" value="Pyridox_Oxase_Alr4036_FMN-bd"/>
</dbReference>
<gene>
    <name evidence="6" type="ORF">BST85_10640</name>
</gene>
<keyword evidence="7" id="KW-1185">Reference proteome</keyword>
<evidence type="ECO:0000259" key="5">
    <source>
        <dbReference type="Pfam" id="PF12766"/>
    </source>
</evidence>
<dbReference type="PANTHER" id="PTHR10851:SF3">
    <property type="entry name" value="PYRIDOXINE_PYRIDOXAMINE 5'-PHOSPHATE OXIDASE 2"/>
    <property type="match status" value="1"/>
</dbReference>
<name>A0A2S7KRS5_9FLAO</name>
<accession>A0A2S7KRS5</accession>
<dbReference type="GO" id="GO:0008615">
    <property type="term" value="P:pyridoxine biosynthetic process"/>
    <property type="evidence" value="ECO:0007669"/>
    <property type="project" value="InterPro"/>
</dbReference>
<dbReference type="GO" id="GO:0004733">
    <property type="term" value="F:pyridoxamine phosphate oxidase activity"/>
    <property type="evidence" value="ECO:0007669"/>
    <property type="project" value="InterPro"/>
</dbReference>
<reference evidence="6 7" key="1">
    <citation type="submission" date="2016-11" db="EMBL/GenBank/DDBJ databases">
        <title>Trade-off between light-utilization and light-protection in marine flavobacteria.</title>
        <authorList>
            <person name="Kumagai Y."/>
        </authorList>
    </citation>
    <scope>NUCLEOTIDE SEQUENCE [LARGE SCALE GENOMIC DNA]</scope>
    <source>
        <strain evidence="6 7">NBRC 107741</strain>
    </source>
</reference>
<evidence type="ECO:0000256" key="4">
    <source>
        <dbReference type="ARBA" id="ARBA00023002"/>
    </source>
</evidence>
<keyword evidence="2" id="KW-0285">Flavoprotein</keyword>
<dbReference type="GO" id="GO:0010181">
    <property type="term" value="F:FMN binding"/>
    <property type="evidence" value="ECO:0007669"/>
    <property type="project" value="InterPro"/>
</dbReference>
<evidence type="ECO:0000313" key="6">
    <source>
        <dbReference type="EMBL" id="PQB05288.1"/>
    </source>
</evidence>
<feature type="domain" description="Pyridoxamine 5'-phosphate oxidase Alr4036 family FMN-binding" evidence="5">
    <location>
        <begin position="14"/>
        <end position="92"/>
    </location>
</feature>
<dbReference type="Proteomes" id="UP000239800">
    <property type="component" value="Unassembled WGS sequence"/>
</dbReference>
<evidence type="ECO:0000313" key="7">
    <source>
        <dbReference type="Proteomes" id="UP000239800"/>
    </source>
</evidence>
<comment type="caution">
    <text evidence="6">The sequence shown here is derived from an EMBL/GenBank/DDBJ whole genome shotgun (WGS) entry which is preliminary data.</text>
</comment>
<keyword evidence="4" id="KW-0560">Oxidoreductase</keyword>
<dbReference type="SUPFAM" id="SSF50475">
    <property type="entry name" value="FMN-binding split barrel"/>
    <property type="match status" value="1"/>
</dbReference>
<dbReference type="PANTHER" id="PTHR10851">
    <property type="entry name" value="PYRIDOXINE-5-PHOSPHATE OXIDASE"/>
    <property type="match status" value="1"/>
</dbReference>
<keyword evidence="3" id="KW-0288">FMN</keyword>
<dbReference type="InterPro" id="IPR000659">
    <property type="entry name" value="Pyridox_Oxase"/>
</dbReference>
<protein>
    <recommendedName>
        <fullName evidence="5">Pyridoxamine 5'-phosphate oxidase Alr4036 family FMN-binding domain-containing protein</fullName>
    </recommendedName>
</protein>
<organism evidence="6 7">
    <name type="scientific">Aureitalea marina</name>
    <dbReference type="NCBI Taxonomy" id="930804"/>
    <lineage>
        <taxon>Bacteria</taxon>
        <taxon>Pseudomonadati</taxon>
        <taxon>Bacteroidota</taxon>
        <taxon>Flavobacteriia</taxon>
        <taxon>Flavobacteriales</taxon>
        <taxon>Flavobacteriaceae</taxon>
        <taxon>Aureitalea</taxon>
    </lineage>
</organism>
<dbReference type="AlphaFoldDB" id="A0A2S7KRS5"/>
<dbReference type="OrthoDB" id="1493996at2"/>
<dbReference type="Pfam" id="PF12766">
    <property type="entry name" value="Pyridox_oxase_2"/>
    <property type="match status" value="1"/>
</dbReference>
<dbReference type="InterPro" id="IPR012349">
    <property type="entry name" value="Split_barrel_FMN-bd"/>
</dbReference>
<evidence type="ECO:0000256" key="1">
    <source>
        <dbReference type="ARBA" id="ARBA00001917"/>
    </source>
</evidence>
<dbReference type="EMBL" id="MQUB01000001">
    <property type="protein sequence ID" value="PQB05288.1"/>
    <property type="molecule type" value="Genomic_DNA"/>
</dbReference>
<proteinExistence type="predicted"/>
<sequence length="178" mass="20664">MELLTLAKAELKRSENDPSHPFRYFFLGTHARFPQVRTVVKRGLDDRLGLTFFTDSRTRKVGEIRQNDLVSALFYHPQIQLQIRLNGKASILSEDSMEYAKYFNQIQSGPHRKDYTTKETPGTPSMDESEIIYGETIHLTVIKISPHDLDVVQLGKTRHHRSHYERDGNLWIETKLVP</sequence>